<dbReference type="EC" id="3.6.4.13" evidence="7"/>
<accession>A0ABV9LW81</accession>
<evidence type="ECO:0000313" key="14">
    <source>
        <dbReference type="Proteomes" id="UP001595897"/>
    </source>
</evidence>
<dbReference type="Proteomes" id="UP001595897">
    <property type="component" value="Unassembled WGS sequence"/>
</dbReference>
<keyword evidence="14" id="KW-1185">Reference proteome</keyword>
<evidence type="ECO:0000256" key="2">
    <source>
        <dbReference type="ARBA" id="ARBA00022741"/>
    </source>
</evidence>
<evidence type="ECO:0000313" key="13">
    <source>
        <dbReference type="EMBL" id="MFC4700791.1"/>
    </source>
</evidence>
<feature type="domain" description="DEAD-box RNA helicase Q" evidence="12">
    <location>
        <begin position="9"/>
        <end position="37"/>
    </location>
</feature>
<comment type="subunit">
    <text evidence="7">Component of the RNA degradosome, which is a multiprotein complex involved in RNA processing and mRNA degradation.</text>
</comment>
<evidence type="ECO:0000259" key="12">
    <source>
        <dbReference type="PROSITE" id="PS51195"/>
    </source>
</evidence>
<proteinExistence type="inferred from homology"/>
<evidence type="ECO:0000256" key="9">
    <source>
        <dbReference type="SAM" id="MobiDB-lite"/>
    </source>
</evidence>
<evidence type="ECO:0000256" key="1">
    <source>
        <dbReference type="ARBA" id="ARBA00022490"/>
    </source>
</evidence>
<dbReference type="InterPro" id="IPR011545">
    <property type="entry name" value="DEAD/DEAH_box_helicase_dom"/>
</dbReference>
<dbReference type="Pfam" id="PF00270">
    <property type="entry name" value="DEAD"/>
    <property type="match status" value="1"/>
</dbReference>
<comment type="catalytic activity">
    <reaction evidence="7">
        <text>ATP + H2O = ADP + phosphate + H(+)</text>
        <dbReference type="Rhea" id="RHEA:13065"/>
        <dbReference type="ChEBI" id="CHEBI:15377"/>
        <dbReference type="ChEBI" id="CHEBI:15378"/>
        <dbReference type="ChEBI" id="CHEBI:30616"/>
        <dbReference type="ChEBI" id="CHEBI:43474"/>
        <dbReference type="ChEBI" id="CHEBI:456216"/>
        <dbReference type="EC" id="3.6.4.13"/>
    </reaction>
</comment>
<dbReference type="EMBL" id="JBHSGU010000005">
    <property type="protein sequence ID" value="MFC4700791.1"/>
    <property type="molecule type" value="Genomic_DNA"/>
</dbReference>
<dbReference type="SUPFAM" id="SSF52540">
    <property type="entry name" value="P-loop containing nucleoside triphosphate hydrolases"/>
    <property type="match status" value="1"/>
</dbReference>
<evidence type="ECO:0000256" key="3">
    <source>
        <dbReference type="ARBA" id="ARBA00022801"/>
    </source>
</evidence>
<protein>
    <recommendedName>
        <fullName evidence="7">ATP-dependent RNA helicase RhlB</fullName>
        <ecNumber evidence="7">3.6.4.13</ecNumber>
    </recommendedName>
</protein>
<keyword evidence="5 7" id="KW-0067">ATP-binding</keyword>
<dbReference type="InterPro" id="IPR044742">
    <property type="entry name" value="DEAD/DEAH_RhlB"/>
</dbReference>
<dbReference type="PROSITE" id="PS00039">
    <property type="entry name" value="DEAD_ATP_HELICASE"/>
    <property type="match status" value="1"/>
</dbReference>
<keyword evidence="1 7" id="KW-0963">Cytoplasm</keyword>
<dbReference type="GO" id="GO:0003724">
    <property type="term" value="F:RNA helicase activity"/>
    <property type="evidence" value="ECO:0007669"/>
    <property type="project" value="UniProtKB-EC"/>
</dbReference>
<dbReference type="InterPro" id="IPR014001">
    <property type="entry name" value="Helicase_ATP-bd"/>
</dbReference>
<dbReference type="Pfam" id="PF00271">
    <property type="entry name" value="Helicase_C"/>
    <property type="match status" value="1"/>
</dbReference>
<feature type="compositionally biased region" description="Basic residues" evidence="9">
    <location>
        <begin position="422"/>
        <end position="433"/>
    </location>
</feature>
<dbReference type="NCBIfam" id="NF003419">
    <property type="entry name" value="PRK04837.1"/>
    <property type="match status" value="1"/>
</dbReference>
<feature type="short sequence motif" description="Q motif" evidence="8">
    <location>
        <begin position="9"/>
        <end position="37"/>
    </location>
</feature>
<comment type="subcellular location">
    <subcellularLocation>
        <location evidence="7">Cytoplasm</location>
    </subcellularLocation>
</comment>
<feature type="region of interest" description="Disordered" evidence="9">
    <location>
        <begin position="388"/>
        <end position="433"/>
    </location>
</feature>
<dbReference type="CDD" id="cd00268">
    <property type="entry name" value="DEADc"/>
    <property type="match status" value="1"/>
</dbReference>
<dbReference type="SMART" id="SM00490">
    <property type="entry name" value="HELICc"/>
    <property type="match status" value="1"/>
</dbReference>
<dbReference type="RefSeq" id="WP_382408651.1">
    <property type="nucleotide sequence ID" value="NZ_JBHSGU010000005.1"/>
</dbReference>
<evidence type="ECO:0000256" key="7">
    <source>
        <dbReference type="HAMAP-Rule" id="MF_00661"/>
    </source>
</evidence>
<comment type="caution">
    <text evidence="13">The sequence shown here is derived from an EMBL/GenBank/DDBJ whole genome shotgun (WGS) entry which is preliminary data.</text>
</comment>
<dbReference type="PANTHER" id="PTHR47959:SF10">
    <property type="entry name" value="ATP-DEPENDENT RNA HELICASE RHLB"/>
    <property type="match status" value="1"/>
</dbReference>
<evidence type="ECO:0000256" key="4">
    <source>
        <dbReference type="ARBA" id="ARBA00022806"/>
    </source>
</evidence>
<dbReference type="InterPro" id="IPR050079">
    <property type="entry name" value="DEAD_box_RNA_helicase"/>
</dbReference>
<dbReference type="PROSITE" id="PS51195">
    <property type="entry name" value="Q_MOTIF"/>
    <property type="match status" value="1"/>
</dbReference>
<gene>
    <name evidence="7 13" type="primary">rhlB</name>
    <name evidence="13" type="ORF">ACFO4O_11525</name>
</gene>
<evidence type="ECO:0000259" key="10">
    <source>
        <dbReference type="PROSITE" id="PS51192"/>
    </source>
</evidence>
<dbReference type="SMART" id="SM00487">
    <property type="entry name" value="DEXDc"/>
    <property type="match status" value="1"/>
</dbReference>
<dbReference type="CDD" id="cd18787">
    <property type="entry name" value="SF2_C_DEAD"/>
    <property type="match status" value="1"/>
</dbReference>
<evidence type="ECO:0000256" key="5">
    <source>
        <dbReference type="ARBA" id="ARBA00022840"/>
    </source>
</evidence>
<dbReference type="PROSITE" id="PS51192">
    <property type="entry name" value="HELICASE_ATP_BIND_1"/>
    <property type="match status" value="1"/>
</dbReference>
<evidence type="ECO:0000259" key="11">
    <source>
        <dbReference type="PROSITE" id="PS51194"/>
    </source>
</evidence>
<keyword evidence="2 7" id="KW-0547">Nucleotide-binding</keyword>
<comment type="similarity">
    <text evidence="7">Belongs to the DEAD box helicase family. RhlB subfamily.</text>
</comment>
<keyword evidence="3 7" id="KW-0378">Hydrolase</keyword>
<keyword evidence="4 7" id="KW-0347">Helicase</keyword>
<comment type="function">
    <text evidence="7">DEAD-box RNA helicase involved in RNA degradation. Has RNA-dependent ATPase activity and unwinds double-stranded RNA.</text>
</comment>
<name>A0ABV9LW81_9ALTE</name>
<evidence type="ECO:0000256" key="8">
    <source>
        <dbReference type="PROSITE-ProRule" id="PRU00552"/>
    </source>
</evidence>
<dbReference type="PANTHER" id="PTHR47959">
    <property type="entry name" value="ATP-DEPENDENT RNA HELICASE RHLE-RELATED"/>
    <property type="match status" value="1"/>
</dbReference>
<dbReference type="InterPro" id="IPR000629">
    <property type="entry name" value="RNA-helicase_DEAD-box_CS"/>
</dbReference>
<feature type="domain" description="Helicase ATP-binding" evidence="10">
    <location>
        <begin position="40"/>
        <end position="217"/>
    </location>
</feature>
<organism evidence="13 14">
    <name type="scientific">Glaciecola siphonariae</name>
    <dbReference type="NCBI Taxonomy" id="521012"/>
    <lineage>
        <taxon>Bacteria</taxon>
        <taxon>Pseudomonadati</taxon>
        <taxon>Pseudomonadota</taxon>
        <taxon>Gammaproteobacteria</taxon>
        <taxon>Alteromonadales</taxon>
        <taxon>Alteromonadaceae</taxon>
        <taxon>Glaciecola</taxon>
    </lineage>
</organism>
<dbReference type="InterPro" id="IPR014014">
    <property type="entry name" value="RNA_helicase_DEAD_Q_motif"/>
</dbReference>
<sequence length="433" mass="48519">MPTTHLTNTLFSSLPIHPLVLKALEEANLNQCTPIQDMSLPLLLSHKDVAGQAQTGTGKTIAFLVATFHYLLSKPKEVTKNGPRAIIMAPTRELAVQIYNDAKLLSKHTELSVGVVYGGEGYESQRDTLNAGVDILIGTCGRIIDYYKQDVFSLENIQVAVLDEADRMFDLGFIKDIRFLFKRMPQPSERLNMLFSATLSYRVQELAYEHMNNPISVESTPDTKTNNRISEELFYPSNEDKPVLLLTLMEEEWPDKAIVFANTKNDCEWVAGWLENDGHRVGLLSGDVQQKKRLSILEDFTNGKLDILVATDVAARGLHIDKVTHVFNYDLPDDAEDYVHRIGRTGRAGELGKAISFACEKYAQNLTAIELYIGHDVPVTDYNPLFLLDDVKPPRMKPRNTRGRPGGSRGGARNTKGPRKDSNRRRGPRKPQA</sequence>
<dbReference type="InterPro" id="IPR023554">
    <property type="entry name" value="RNA_helicase_ATP-dep_RhlB"/>
</dbReference>
<dbReference type="PROSITE" id="PS51194">
    <property type="entry name" value="HELICASE_CTER"/>
    <property type="match status" value="1"/>
</dbReference>
<keyword evidence="6 7" id="KW-0694">RNA-binding</keyword>
<dbReference type="Gene3D" id="3.40.50.300">
    <property type="entry name" value="P-loop containing nucleotide triphosphate hydrolases"/>
    <property type="match status" value="2"/>
</dbReference>
<dbReference type="InterPro" id="IPR001650">
    <property type="entry name" value="Helicase_C-like"/>
</dbReference>
<feature type="domain" description="Helicase C-terminal" evidence="11">
    <location>
        <begin position="240"/>
        <end position="388"/>
    </location>
</feature>
<reference evidence="14" key="1">
    <citation type="journal article" date="2019" name="Int. J. Syst. Evol. Microbiol.">
        <title>The Global Catalogue of Microorganisms (GCM) 10K type strain sequencing project: providing services to taxonomists for standard genome sequencing and annotation.</title>
        <authorList>
            <consortium name="The Broad Institute Genomics Platform"/>
            <consortium name="The Broad Institute Genome Sequencing Center for Infectious Disease"/>
            <person name="Wu L."/>
            <person name="Ma J."/>
        </authorList>
    </citation>
    <scope>NUCLEOTIDE SEQUENCE [LARGE SCALE GENOMIC DNA]</scope>
    <source>
        <strain evidence="14">KACC 12507</strain>
    </source>
</reference>
<dbReference type="InterPro" id="IPR027417">
    <property type="entry name" value="P-loop_NTPase"/>
</dbReference>
<dbReference type="GO" id="GO:0016787">
    <property type="term" value="F:hydrolase activity"/>
    <property type="evidence" value="ECO:0007669"/>
    <property type="project" value="UniProtKB-KW"/>
</dbReference>
<evidence type="ECO:0000256" key="6">
    <source>
        <dbReference type="ARBA" id="ARBA00022884"/>
    </source>
</evidence>
<dbReference type="HAMAP" id="MF_00661">
    <property type="entry name" value="DEAD_helicase_RhlB"/>
    <property type="match status" value="1"/>
</dbReference>